<proteinExistence type="predicted"/>
<dbReference type="Proteomes" id="UP001153620">
    <property type="component" value="Chromosome 1"/>
</dbReference>
<evidence type="ECO:0000313" key="1">
    <source>
        <dbReference type="EMBL" id="CAG9798175.1"/>
    </source>
</evidence>
<evidence type="ECO:0000313" key="2">
    <source>
        <dbReference type="Proteomes" id="UP001153620"/>
    </source>
</evidence>
<gene>
    <name evidence="1" type="ORF">CHIRRI_LOCUS1160</name>
</gene>
<keyword evidence="2" id="KW-1185">Reference proteome</keyword>
<dbReference type="AlphaFoldDB" id="A0A9N9RL00"/>
<dbReference type="OrthoDB" id="2145765at2759"/>
<organism evidence="1 2">
    <name type="scientific">Chironomus riparius</name>
    <dbReference type="NCBI Taxonomy" id="315576"/>
    <lineage>
        <taxon>Eukaryota</taxon>
        <taxon>Metazoa</taxon>
        <taxon>Ecdysozoa</taxon>
        <taxon>Arthropoda</taxon>
        <taxon>Hexapoda</taxon>
        <taxon>Insecta</taxon>
        <taxon>Pterygota</taxon>
        <taxon>Neoptera</taxon>
        <taxon>Endopterygota</taxon>
        <taxon>Diptera</taxon>
        <taxon>Nematocera</taxon>
        <taxon>Chironomoidea</taxon>
        <taxon>Chironomidae</taxon>
        <taxon>Chironominae</taxon>
        <taxon>Chironomus</taxon>
    </lineage>
</organism>
<dbReference type="EMBL" id="OU895877">
    <property type="protein sequence ID" value="CAG9798175.1"/>
    <property type="molecule type" value="Genomic_DNA"/>
</dbReference>
<reference evidence="1" key="2">
    <citation type="submission" date="2022-10" db="EMBL/GenBank/DDBJ databases">
        <authorList>
            <consortium name="ENA_rothamsted_submissions"/>
            <consortium name="culmorum"/>
            <person name="King R."/>
        </authorList>
    </citation>
    <scope>NUCLEOTIDE SEQUENCE</scope>
</reference>
<reference evidence="1" key="1">
    <citation type="submission" date="2022-01" db="EMBL/GenBank/DDBJ databases">
        <authorList>
            <person name="King R."/>
        </authorList>
    </citation>
    <scope>NUCLEOTIDE SEQUENCE</scope>
</reference>
<evidence type="ECO:0008006" key="3">
    <source>
        <dbReference type="Google" id="ProtNLM"/>
    </source>
</evidence>
<dbReference type="Pfam" id="PF14645">
    <property type="entry name" value="Chibby"/>
    <property type="match status" value="1"/>
</dbReference>
<dbReference type="InterPro" id="IPR028118">
    <property type="entry name" value="Chibby_fam"/>
</dbReference>
<sequence>MPIFPQRKLTFKHPKQRELRLNSVAKYNEDIDDFKNIKIKLSNERELQFVDGEWISINKSQQEEFDDTARLVRENKRLENENSTLNVKMDIMLDLLTECISEKEAIAKK</sequence>
<accession>A0A9N9RL00</accession>
<protein>
    <recommendedName>
        <fullName evidence="3">Chibby</fullName>
    </recommendedName>
</protein>
<name>A0A9N9RL00_9DIPT</name>